<dbReference type="NCBIfam" id="NF038403">
    <property type="entry name" value="perm_prefix_1"/>
    <property type="match status" value="1"/>
</dbReference>
<feature type="domain" description="DUF4097" evidence="2">
    <location>
        <begin position="307"/>
        <end position="489"/>
    </location>
</feature>
<dbReference type="Pfam" id="PF13349">
    <property type="entry name" value="DUF4097"/>
    <property type="match status" value="2"/>
</dbReference>
<dbReference type="InterPro" id="IPR025164">
    <property type="entry name" value="Toastrack_DUF4097"/>
</dbReference>
<evidence type="ECO:0000313" key="4">
    <source>
        <dbReference type="Proteomes" id="UP000326779"/>
    </source>
</evidence>
<protein>
    <submittedName>
        <fullName evidence="3">DUF4097 family beta strand repeat protein</fullName>
    </submittedName>
</protein>
<proteinExistence type="predicted"/>
<dbReference type="EMBL" id="CP045143">
    <property type="protein sequence ID" value="QFR24203.1"/>
    <property type="molecule type" value="Genomic_DNA"/>
</dbReference>
<feature type="region of interest" description="Disordered" evidence="1">
    <location>
        <begin position="76"/>
        <end position="104"/>
    </location>
</feature>
<dbReference type="PANTHER" id="PTHR34094:SF1">
    <property type="entry name" value="PROTEIN FAM185A"/>
    <property type="match status" value="1"/>
</dbReference>
<feature type="domain" description="DUF4097" evidence="2">
    <location>
        <begin position="146"/>
        <end position="302"/>
    </location>
</feature>
<evidence type="ECO:0000313" key="3">
    <source>
        <dbReference type="EMBL" id="QFR24203.1"/>
    </source>
</evidence>
<organism evidence="3 4">
    <name type="scientific">Schleiferilactobacillus harbinensis</name>
    <dbReference type="NCBI Taxonomy" id="304207"/>
    <lineage>
        <taxon>Bacteria</taxon>
        <taxon>Bacillati</taxon>
        <taxon>Bacillota</taxon>
        <taxon>Bacilli</taxon>
        <taxon>Lactobacillales</taxon>
        <taxon>Lactobacillaceae</taxon>
        <taxon>Schleiferilactobacillus</taxon>
    </lineage>
</organism>
<dbReference type="RefSeq" id="WP_152261188.1">
    <property type="nucleotide sequence ID" value="NZ_CP045143.1"/>
</dbReference>
<sequence length="490" mass="52909">MSNADRDVLIIQRLNKSFNQYPQTSDNKDLFAELFGNLRDSAAEKMAGGKTAEEAVTAAFQEFGDVDELLKQVNEENGTAKKPAPAPKPLPNAAGPVPPMPVPPMPVEPRPVRPKPVPIARQMHQGDQRLTEVQRLTAPSAEIGAITINYPDDLELQPTDSDDFTLIEYMTTDEPDRYARMTHVGDELRIQAGRRSHFGFTLRINELSWGFHARAVLQVPRSFTGDLTIAGDDGNMALHELGTLESVSVKIDDGNLQVTQIAGSTLNIEGDDGNIGLTELNFPSTSIQVDDGNTKVTNVQAADDFSFAGGDGNLLLDTVNAGSLSISGDDGNQTWSVIRAGDTDVSFSDGRLEATDVILTNLDLSYDDGRAAFRQTTVQNPITASYEDGNLTLEQFTGAGDFTLEDGRFAGSFTKVTGDITVTGEDGNVRVDLPTAAQYNFNLHREDGHANVPAEAVFTKQGKHRWLGQVGAAPEFTVKGSVEDGSISIR</sequence>
<dbReference type="AlphaFoldDB" id="A0A5P8M6V4"/>
<evidence type="ECO:0000256" key="1">
    <source>
        <dbReference type="SAM" id="MobiDB-lite"/>
    </source>
</evidence>
<reference evidence="3 4" key="1">
    <citation type="submission" date="2019-10" db="EMBL/GenBank/DDBJ databases">
        <title>The completed genome of Lactobacillus harbinensis M1.</title>
        <authorList>
            <person name="Zheng Y."/>
        </authorList>
    </citation>
    <scope>NUCLEOTIDE SEQUENCE [LARGE SCALE GENOMIC DNA]</scope>
    <source>
        <strain evidence="3 4">M1</strain>
    </source>
</reference>
<name>A0A5P8M6V4_9LACO</name>
<feature type="compositionally biased region" description="Pro residues" evidence="1">
    <location>
        <begin position="84"/>
        <end position="104"/>
    </location>
</feature>
<dbReference type="InterPro" id="IPR047928">
    <property type="entry name" value="Perm_prefix_1"/>
</dbReference>
<dbReference type="PANTHER" id="PTHR34094">
    <property type="match status" value="1"/>
</dbReference>
<dbReference type="KEGG" id="lhb:D1010_12880"/>
<gene>
    <name evidence="3" type="ORF">D1010_12880</name>
</gene>
<accession>A0A5P8M6V4</accession>
<dbReference type="Proteomes" id="UP000326779">
    <property type="component" value="Chromosome"/>
</dbReference>
<evidence type="ECO:0000259" key="2">
    <source>
        <dbReference type="Pfam" id="PF13349"/>
    </source>
</evidence>